<evidence type="ECO:0000313" key="5">
    <source>
        <dbReference type="Proteomes" id="UP001500506"/>
    </source>
</evidence>
<dbReference type="Proteomes" id="UP001500506">
    <property type="component" value="Unassembled WGS sequence"/>
</dbReference>
<dbReference type="PRINTS" id="PR00313">
    <property type="entry name" value="CABNDNGRPT"/>
</dbReference>
<dbReference type="SUPFAM" id="SSF48113">
    <property type="entry name" value="Heme-dependent peroxidases"/>
    <property type="match status" value="2"/>
</dbReference>
<dbReference type="RefSeq" id="WP_232498663.1">
    <property type="nucleotide sequence ID" value="NZ_BAAANH010000005.1"/>
</dbReference>
<evidence type="ECO:0000256" key="3">
    <source>
        <dbReference type="ARBA" id="ARBA00023180"/>
    </source>
</evidence>
<evidence type="ECO:0000256" key="2">
    <source>
        <dbReference type="ARBA" id="ARBA00022525"/>
    </source>
</evidence>
<dbReference type="Pfam" id="PF04122">
    <property type="entry name" value="CW_binding_2"/>
    <property type="match status" value="3"/>
</dbReference>
<dbReference type="InterPro" id="IPR018511">
    <property type="entry name" value="Hemolysin-typ_Ca-bd_CS"/>
</dbReference>
<evidence type="ECO:0000313" key="4">
    <source>
        <dbReference type="EMBL" id="GAA1765300.1"/>
    </source>
</evidence>
<dbReference type="SUPFAM" id="SSF51120">
    <property type="entry name" value="beta-Roll"/>
    <property type="match status" value="2"/>
</dbReference>
<dbReference type="InterPro" id="IPR010255">
    <property type="entry name" value="Haem_peroxidase_sf"/>
</dbReference>
<proteinExistence type="predicted"/>
<dbReference type="Pfam" id="PF03098">
    <property type="entry name" value="An_peroxidase"/>
    <property type="match status" value="3"/>
</dbReference>
<dbReference type="PANTHER" id="PTHR11475:SF4">
    <property type="entry name" value="CHORION PEROXIDASE"/>
    <property type="match status" value="1"/>
</dbReference>
<dbReference type="Pfam" id="PF00353">
    <property type="entry name" value="HemolysinCabind"/>
    <property type="match status" value="6"/>
</dbReference>
<name>A0ABN2KT27_9MICO</name>
<keyword evidence="5" id="KW-1185">Reference proteome</keyword>
<comment type="subcellular location">
    <subcellularLocation>
        <location evidence="1">Secreted</location>
    </subcellularLocation>
</comment>
<accession>A0ABN2KT27</accession>
<dbReference type="Gene3D" id="1.10.640.10">
    <property type="entry name" value="Haem peroxidase domain superfamily, animal type"/>
    <property type="match status" value="2"/>
</dbReference>
<evidence type="ECO:0000256" key="1">
    <source>
        <dbReference type="ARBA" id="ARBA00004613"/>
    </source>
</evidence>
<gene>
    <name evidence="4" type="ORF">GCM10009747_26840</name>
</gene>
<dbReference type="PANTHER" id="PTHR11475">
    <property type="entry name" value="OXIDASE/PEROXIDASE"/>
    <property type="match status" value="1"/>
</dbReference>
<dbReference type="PROSITE" id="PS00330">
    <property type="entry name" value="HEMOLYSIN_CALCIUM"/>
    <property type="match status" value="2"/>
</dbReference>
<dbReference type="InterPro" id="IPR001343">
    <property type="entry name" value="Hemolysn_Ca-bd"/>
</dbReference>
<sequence>MSASPGISPFSLRRRPESRLQRTLIALLALIGLIGTLSLASFAPPAQAVTDEDPAFVLNQNDLEFILRQIQISEAHAADALEPSNYELLCSDPDDSSGKCVPNLMNTFGVRTVDGTYNNLVVDQSEFGASDNTFPRLLEPQWRQGETVPTGAPANNPANTAVCANPGPPSPFAQTCYSQTEGFVYDSEPRTVSNLVVDQTTNNPAILNQLDAGTASIIPGTDRVATPNTTADEELSAPFNTFMGFFGQFFDHGLDLIAKGGHGTLVVPLEEDDPLYDPDSNSNFLMLTRADRAEDASGNATNEYTNLTTPFIDQNQTYSSHPSHQVFLREYGADGVDTGRLIEGDLGGGERGGMATWNDVKAQARNVLGINLTDDDVLAVPQVLTDPYGNFVPGPERGLPQLIVATDATVDGIDFVEGDTAAPISTANALSTGHAFLDDIAHGATPLFDAEGNLVPVQFGEDGNVIDPGIPLFDAGGAPVNDPTLTGYDNVTLGEHFIAGDGRVNENIGLTAVHAVFHAEHNRMAGQIERLLAGEMPELLNDQTVADPAQLEEFGKAFRGEDHAYRSAKAEKTLPGAEADDWTYQQRLFQAAKFATEMQYQHLVFEEFARKVAPTIDAVVFNENSYNAGVDAAITAEFSQVVYRFGHSMMTEEIGRESVVGGTPGLEDVPLLDGFLNPEAFNLGGTLSPEEAAGSIVNGTTSRVGSQIDEHIVDTLRNSLLGLPLDLATINLLRGRDLGIPGLQAARTTFFEATGDADLRPYANWTDFGLNIKNGNNFGRGGNNASLVNFVAAYGSHPTVTAATTIEQKRDAAALLVNGAVPGAEFISRYPGSDRFHTAQLISERHFAADSVQVAYVANGMNFPDALAGGSLNGPILLTANGDTGEIPLPTRNELLRLNPDRIVVLGGPGAVGPKTVAALNALSTVDAPVTRLSGSDRFATAVDISAETFDAPVDRVFVANGMNFPDALAGAAVAARDGSPILLVQPNTIPQVVRGELDRLNPAEIVVLGSSGAVSNSVQRQLDAYTSGDVVRLGGSSRYETAIAISKHFFPTGADRVYLATGANFPDALAAAAAAGINSAPILLVPPTGLTPALRAELTRLAPAQIHILGGTGAVSQGVELALARFAPLPQQAPADRLAFMNGTGAWANAAGETVTGLEDVEFWIGGLAERLNPFGGMLGSTFNYVFESQLEALQFGDRFYYLFRNQGEQLFAALEGNTFSDMIQRNTDASNLPADIFAWHEPGVDLDIDDLPNPVPAGLIEDVDGTWRWSGDEHIELHGGTGDDSLRGDEGDDAIWGYQGDDRIEGGAGNDALVGGPGHDIITDSFGDDNIKGMQGNDAIHIGPGVDLGLGGLGDDFIVNGGGDGSTFFAGMGNDILLGTSGRTTVIGGEHEDWVEGSSHADLLQGDNADQFQNDVIGGNDVVIGRLGNDDIEGEGGDDILVGAAVGTDRHLGNIGFDWLTYYGQTLPVTSDWSFTRTTDPNNPLPSRFDQLEALSGGAGDDTLRGPLVEADDIAPSEIPLHKATEETLAMVDGLTGMLRPTVEVNGVQVALGDFSLPLMRSTPDLDADGVHKVMIGGPGSDTIEGRGGNDYLDGDAMLRVQLENTITGQRFDSAAQLQAAVFNGTLNPGDIDIVREIVYDESASAIDTAFYRNPFESYTITQVGPAGSGYWRVEHTQVGEAEESDGVDVIRGFERLQFADGCATVNVETNTWESCEVSAVVTLEAADPFNEGTTATAGLFETDGVTPFDTSAVTALRYAWWAGEGDTPETVTEWEEVINPAGSGSNEFVLTNETVGMFIRVTVSYVDADGFFRTATSATSPSTVVNVNQPGALTLGSAVPQVGVALAAGSPADGDGFSEDGQVFTYQWARTTDDPTVGGATPTWTPIDGATGNTYSPVAEDAGSWLQVTVGYTDLRGTDETVSAHTTTAVQVSPTP</sequence>
<reference evidence="4 5" key="1">
    <citation type="journal article" date="2019" name="Int. J. Syst. Evol. Microbiol.">
        <title>The Global Catalogue of Microorganisms (GCM) 10K type strain sequencing project: providing services to taxonomists for standard genome sequencing and annotation.</title>
        <authorList>
            <consortium name="The Broad Institute Genomics Platform"/>
            <consortium name="The Broad Institute Genome Sequencing Center for Infectious Disease"/>
            <person name="Wu L."/>
            <person name="Ma J."/>
        </authorList>
    </citation>
    <scope>NUCLEOTIDE SEQUENCE [LARGE SCALE GENOMIC DNA]</scope>
    <source>
        <strain evidence="4 5">JCM 14319</strain>
    </source>
</reference>
<organism evidence="4 5">
    <name type="scientific">Agromyces humatus</name>
    <dbReference type="NCBI Taxonomy" id="279573"/>
    <lineage>
        <taxon>Bacteria</taxon>
        <taxon>Bacillati</taxon>
        <taxon>Actinomycetota</taxon>
        <taxon>Actinomycetes</taxon>
        <taxon>Micrococcales</taxon>
        <taxon>Microbacteriaceae</taxon>
        <taxon>Agromyces</taxon>
    </lineage>
</organism>
<dbReference type="InterPro" id="IPR019791">
    <property type="entry name" value="Haem_peroxidase_animal"/>
</dbReference>
<keyword evidence="3" id="KW-0325">Glycoprotein</keyword>
<dbReference type="Gene3D" id="2.150.10.10">
    <property type="entry name" value="Serralysin-like metalloprotease, C-terminal"/>
    <property type="match status" value="2"/>
</dbReference>
<protein>
    <submittedName>
        <fullName evidence="4">Uncharacterized protein</fullName>
    </submittedName>
</protein>
<dbReference type="PROSITE" id="PS50292">
    <property type="entry name" value="PEROXIDASE_3"/>
    <property type="match status" value="1"/>
</dbReference>
<dbReference type="EMBL" id="BAAANH010000005">
    <property type="protein sequence ID" value="GAA1765300.1"/>
    <property type="molecule type" value="Genomic_DNA"/>
</dbReference>
<dbReference type="InterPro" id="IPR011049">
    <property type="entry name" value="Serralysin-like_metalloprot_C"/>
</dbReference>
<comment type="caution">
    <text evidence="4">The sequence shown here is derived from an EMBL/GenBank/DDBJ whole genome shotgun (WGS) entry which is preliminary data.</text>
</comment>
<dbReference type="InterPro" id="IPR037120">
    <property type="entry name" value="Haem_peroxidase_sf_animal"/>
</dbReference>
<dbReference type="Gene3D" id="2.60.40.2700">
    <property type="match status" value="1"/>
</dbReference>
<keyword evidence="2" id="KW-0964">Secreted</keyword>
<dbReference type="InterPro" id="IPR007253">
    <property type="entry name" value="Cell_wall-bd_2"/>
</dbReference>